<feature type="transmembrane region" description="Helical" evidence="1">
    <location>
        <begin position="16"/>
        <end position="35"/>
    </location>
</feature>
<dbReference type="Proteomes" id="UP000001578">
    <property type="component" value="Plasmid pLW1071"/>
</dbReference>
<proteinExistence type="predicted"/>
<dbReference type="AlphaFoldDB" id="A4IU00"/>
<keyword evidence="1" id="KW-0472">Membrane</keyword>
<accession>A4IU00</accession>
<keyword evidence="1" id="KW-0812">Transmembrane</keyword>
<evidence type="ECO:0008006" key="4">
    <source>
        <dbReference type="Google" id="ProtNLM"/>
    </source>
</evidence>
<evidence type="ECO:0000256" key="1">
    <source>
        <dbReference type="SAM" id="Phobius"/>
    </source>
</evidence>
<reference evidence="2 3" key="1">
    <citation type="journal article" date="2007" name="Proc. Natl. Acad. Sci. U.S.A.">
        <title>Genome and proteome of long-chain alkane degrading Geobacillus thermodenitrificans NG80-2 isolated from a deep-subsurface oil reservoir.</title>
        <authorList>
            <person name="Feng L."/>
            <person name="Wang W."/>
            <person name="Cheng J."/>
            <person name="Ren Y."/>
            <person name="Zhao G."/>
            <person name="Gao C."/>
            <person name="Tang Y."/>
            <person name="Liu X."/>
            <person name="Han W."/>
            <person name="Peng X."/>
            <person name="Liu R."/>
            <person name="Wang L."/>
        </authorList>
    </citation>
    <scope>NUCLEOTIDE SEQUENCE [LARGE SCALE GENOMIC DNA]</scope>
    <source>
        <strain evidence="3">NG80-2</strain>
        <plasmid evidence="2 3">pLW1071</plasmid>
    </source>
</reference>
<protein>
    <recommendedName>
        <fullName evidence="4">DUF4367 domain-containing protein</fullName>
    </recommendedName>
</protein>
<geneLocation type="plasmid" evidence="2 3">
    <name>pLW1071</name>
</geneLocation>
<sequence length="202" mass="22392">MRNKLLGGDKMKISKIFATVPLAGIVTAALIIGLGNTDSDKTDTKVSASVSVEEPIKNLTPQKAQEYVDFEVQSPNSPEGFKEPSITVILPPQNALKNVNEKRKLTRVETFYESKDNPNEGIRIIQTNTEIIPSNPSNGEPLTPSTLKVGDLEVNYYGCDCNPATKTYWWYDGKVSTHITAFGDIKEDKIVHIIKQLNKKNK</sequence>
<dbReference type="KEGG" id="gtn:GTNG_3471"/>
<name>A4IU00_GEOTN</name>
<keyword evidence="1" id="KW-1133">Transmembrane helix</keyword>
<dbReference type="HOGENOM" id="CLU_1353027_0_0_9"/>
<evidence type="ECO:0000313" key="3">
    <source>
        <dbReference type="Proteomes" id="UP000001578"/>
    </source>
</evidence>
<keyword evidence="2" id="KW-0614">Plasmid</keyword>
<evidence type="ECO:0000313" key="2">
    <source>
        <dbReference type="EMBL" id="ABO68804.1"/>
    </source>
</evidence>
<gene>
    <name evidence="2" type="ordered locus">GTNG_3471</name>
</gene>
<organism evidence="2 3">
    <name type="scientific">Geobacillus thermodenitrificans (strain NG80-2)</name>
    <dbReference type="NCBI Taxonomy" id="420246"/>
    <lineage>
        <taxon>Bacteria</taxon>
        <taxon>Bacillati</taxon>
        <taxon>Bacillota</taxon>
        <taxon>Bacilli</taxon>
        <taxon>Bacillales</taxon>
        <taxon>Anoxybacillaceae</taxon>
        <taxon>Geobacillus</taxon>
    </lineage>
</organism>
<dbReference type="EMBL" id="CP000558">
    <property type="protein sequence ID" value="ABO68804.1"/>
    <property type="molecule type" value="Genomic_DNA"/>
</dbReference>